<dbReference type="OrthoDB" id="199989at2"/>
<protein>
    <submittedName>
        <fullName evidence="2">Uncharacterized protein</fullName>
    </submittedName>
</protein>
<evidence type="ECO:0000313" key="2">
    <source>
        <dbReference type="EMBL" id="ACD83835.1"/>
    </source>
</evidence>
<dbReference type="KEGG" id="min:Minf_1781"/>
<name>B3DXC6_METI4</name>
<feature type="compositionally biased region" description="Basic residues" evidence="1">
    <location>
        <begin position="1"/>
        <end position="10"/>
    </location>
</feature>
<feature type="compositionally biased region" description="Basic and acidic residues" evidence="1">
    <location>
        <begin position="11"/>
        <end position="25"/>
    </location>
</feature>
<dbReference type="RefSeq" id="WP_012464117.1">
    <property type="nucleotide sequence ID" value="NC_010794.1"/>
</dbReference>
<evidence type="ECO:0000313" key="3">
    <source>
        <dbReference type="Proteomes" id="UP000009149"/>
    </source>
</evidence>
<organism evidence="2 3">
    <name type="scientific">Methylacidiphilum infernorum (isolate V4)</name>
    <name type="common">Methylokorus infernorum (strain V4)</name>
    <dbReference type="NCBI Taxonomy" id="481448"/>
    <lineage>
        <taxon>Bacteria</taxon>
        <taxon>Pseudomonadati</taxon>
        <taxon>Verrucomicrobiota</taxon>
        <taxon>Methylacidiphilae</taxon>
        <taxon>Methylacidiphilales</taxon>
        <taxon>Methylacidiphilaceae</taxon>
        <taxon>Methylacidiphilum (ex Ratnadevi et al. 2023)</taxon>
    </lineage>
</organism>
<reference evidence="2 3" key="1">
    <citation type="journal article" date="2008" name="Biol. Direct">
        <title>Complete genome sequence of the extremely acidophilic methanotroph isolate V4, Methylacidiphilum infernorum, a representative of the bacterial phylum Verrucomicrobia.</title>
        <authorList>
            <person name="Hou S."/>
            <person name="Makarova K.S."/>
            <person name="Saw J.H."/>
            <person name="Senin P."/>
            <person name="Ly B.V."/>
            <person name="Zhou Z."/>
            <person name="Ren Y."/>
            <person name="Wang J."/>
            <person name="Galperin M.Y."/>
            <person name="Omelchenko M.V."/>
            <person name="Wolf Y.I."/>
            <person name="Yutin N."/>
            <person name="Koonin E.V."/>
            <person name="Stott M.B."/>
            <person name="Mountain B.W."/>
            <person name="Crowe M.A."/>
            <person name="Smirnova A.V."/>
            <person name="Dunfield P.F."/>
            <person name="Feng L."/>
            <person name="Wang L."/>
            <person name="Alam M."/>
        </authorList>
    </citation>
    <scope>NUCLEOTIDE SEQUENCE [LARGE SCALE GENOMIC DNA]</scope>
    <source>
        <strain evidence="3">Isolate V4</strain>
    </source>
</reference>
<accession>B3DXC6</accession>
<evidence type="ECO:0000256" key="1">
    <source>
        <dbReference type="SAM" id="MobiDB-lite"/>
    </source>
</evidence>
<sequence>MGSKKIVHKALNKEKRDKLPKKDRSSGLSLARKQLFREEKEDHLEGMIRHCLQQISPPVFLKENVLVAIKQIEDKDCG</sequence>
<gene>
    <name evidence="2" type="ordered locus">Minf_1781</name>
</gene>
<feature type="region of interest" description="Disordered" evidence="1">
    <location>
        <begin position="1"/>
        <end position="31"/>
    </location>
</feature>
<dbReference type="STRING" id="481448.Minf_1781"/>
<dbReference type="EMBL" id="CP000975">
    <property type="protein sequence ID" value="ACD83835.1"/>
    <property type="molecule type" value="Genomic_DNA"/>
</dbReference>
<dbReference type="HOGENOM" id="CLU_2617949_0_0_0"/>
<dbReference type="AlphaFoldDB" id="B3DXC6"/>
<proteinExistence type="predicted"/>
<dbReference type="Proteomes" id="UP000009149">
    <property type="component" value="Chromosome"/>
</dbReference>